<dbReference type="SUPFAM" id="SSF51445">
    <property type="entry name" value="(Trans)glycosidases"/>
    <property type="match status" value="1"/>
</dbReference>
<dbReference type="Gene3D" id="3.20.20.80">
    <property type="entry name" value="Glycosidases"/>
    <property type="match status" value="1"/>
</dbReference>
<dbReference type="InterPro" id="IPR017853">
    <property type="entry name" value="GH"/>
</dbReference>
<protein>
    <recommendedName>
        <fullName evidence="3">6-phospho-beta-glucosidase</fullName>
    </recommendedName>
</protein>
<evidence type="ECO:0000313" key="1">
    <source>
        <dbReference type="EMBL" id="MDY0406483.1"/>
    </source>
</evidence>
<reference evidence="1 2" key="1">
    <citation type="submission" date="2023-10" db="EMBL/GenBank/DDBJ databases">
        <title>179-bfca-hs.</title>
        <authorList>
            <person name="Miliotis G."/>
            <person name="Sengupta P."/>
            <person name="Hameed A."/>
            <person name="Chuvochina M."/>
            <person name="Mcdonagh F."/>
            <person name="Simpson A.C."/>
            <person name="Singh N.K."/>
            <person name="Rekha P.D."/>
            <person name="Raman K."/>
            <person name="Hugenholtz P."/>
            <person name="Venkateswaran K."/>
        </authorList>
    </citation>
    <scope>NUCLEOTIDE SEQUENCE [LARGE SCALE GENOMIC DNA]</scope>
    <source>
        <strain evidence="1 2">179-BFC-A-HS</strain>
    </source>
</reference>
<organism evidence="1 2">
    <name type="scientific">Tigheibacillus jepli</name>
    <dbReference type="NCBI Taxonomy" id="3035914"/>
    <lineage>
        <taxon>Bacteria</taxon>
        <taxon>Bacillati</taxon>
        <taxon>Bacillota</taxon>
        <taxon>Bacilli</taxon>
        <taxon>Bacillales</taxon>
        <taxon>Bacillaceae</taxon>
        <taxon>Tigheibacillus</taxon>
    </lineage>
</organism>
<gene>
    <name evidence="1" type="ORF">P5G51_014920</name>
</gene>
<sequence length="54" mass="5939">MKVLSGVIEDGVELIGYTYWGPFDIVSAGTGEMKKSTALFMWVRIIKGMAPWSA</sequence>
<dbReference type="Proteomes" id="UP001228376">
    <property type="component" value="Unassembled WGS sequence"/>
</dbReference>
<dbReference type="EMBL" id="JAROCA020000002">
    <property type="protein sequence ID" value="MDY0406483.1"/>
    <property type="molecule type" value="Genomic_DNA"/>
</dbReference>
<evidence type="ECO:0000313" key="2">
    <source>
        <dbReference type="Proteomes" id="UP001228376"/>
    </source>
</evidence>
<accession>A0ABU5CJF0</accession>
<dbReference type="RefSeq" id="WP_306066588.1">
    <property type="nucleotide sequence ID" value="NZ_JAROCA020000002.1"/>
</dbReference>
<keyword evidence="2" id="KW-1185">Reference proteome</keyword>
<name>A0ABU5CJF0_9BACI</name>
<proteinExistence type="predicted"/>
<comment type="caution">
    <text evidence="1">The sequence shown here is derived from an EMBL/GenBank/DDBJ whole genome shotgun (WGS) entry which is preliminary data.</text>
</comment>
<evidence type="ECO:0008006" key="3">
    <source>
        <dbReference type="Google" id="ProtNLM"/>
    </source>
</evidence>